<feature type="domain" description="AB hydrolase-1" evidence="2">
    <location>
        <begin position="33"/>
        <end position="279"/>
    </location>
</feature>
<evidence type="ECO:0000313" key="4">
    <source>
        <dbReference type="Proteomes" id="UP000317496"/>
    </source>
</evidence>
<dbReference type="GO" id="GO:0016787">
    <property type="term" value="F:hydrolase activity"/>
    <property type="evidence" value="ECO:0007669"/>
    <property type="project" value="UniProtKB-KW"/>
</dbReference>
<evidence type="ECO:0000259" key="2">
    <source>
        <dbReference type="Pfam" id="PF12697"/>
    </source>
</evidence>
<dbReference type="Proteomes" id="UP000317496">
    <property type="component" value="Chromosome"/>
</dbReference>
<evidence type="ECO:0000256" key="1">
    <source>
        <dbReference type="SAM" id="Phobius"/>
    </source>
</evidence>
<proteinExistence type="predicted"/>
<sequence>MIAEFRENHFHSHDGLRLYYRDYGDRTGPRTPLLCLSGLTRNSNDFHEFALRHAATRRVICLDYRGRGRSAHDPDPMHYEVPVYLDDIQHLLAVTHIRRVIVTGTSLGGIIAMALGMVIPTLLAGVILNDIGPDVKEDGRQRIAGYVGQAVHVPDWTAAIAHIRKGYGAAFPVMDDAGWKRIARGTFIETAAGRGLALAYDLNISVALREQAKVALPDLWPLFRSLRPLPVLALRGALSDILTADTFIRMKREHAGMIAVTVPDVGHVPMLDEPAAETAIDAFLADL</sequence>
<dbReference type="InterPro" id="IPR029058">
    <property type="entry name" value="AB_hydrolase_fold"/>
</dbReference>
<dbReference type="InterPro" id="IPR050266">
    <property type="entry name" value="AB_hydrolase_sf"/>
</dbReference>
<feature type="transmembrane region" description="Helical" evidence="1">
    <location>
        <begin position="107"/>
        <end position="128"/>
    </location>
</feature>
<dbReference type="PANTHER" id="PTHR43798:SF33">
    <property type="entry name" value="HYDROLASE, PUTATIVE (AFU_ORTHOLOGUE AFUA_2G14860)-RELATED"/>
    <property type="match status" value="1"/>
</dbReference>
<reference evidence="3 4" key="1">
    <citation type="submission" date="2019-07" db="EMBL/GenBank/DDBJ databases">
        <title>Genome sequencing for Ferrovibrio sp. K5.</title>
        <authorList>
            <person name="Park S.-J."/>
        </authorList>
    </citation>
    <scope>NUCLEOTIDE SEQUENCE [LARGE SCALE GENOMIC DNA]</scope>
    <source>
        <strain evidence="3 4">K5</strain>
    </source>
</reference>
<organism evidence="3 4">
    <name type="scientific">Ferrovibrio terrae</name>
    <dbReference type="NCBI Taxonomy" id="2594003"/>
    <lineage>
        <taxon>Bacteria</taxon>
        <taxon>Pseudomonadati</taxon>
        <taxon>Pseudomonadota</taxon>
        <taxon>Alphaproteobacteria</taxon>
        <taxon>Rhodospirillales</taxon>
        <taxon>Rhodospirillaceae</taxon>
        <taxon>Ferrovibrio</taxon>
    </lineage>
</organism>
<keyword evidence="3" id="KW-0378">Hydrolase</keyword>
<dbReference type="InterPro" id="IPR000073">
    <property type="entry name" value="AB_hydrolase_1"/>
</dbReference>
<dbReference type="SUPFAM" id="SSF53474">
    <property type="entry name" value="alpha/beta-Hydrolases"/>
    <property type="match status" value="1"/>
</dbReference>
<keyword evidence="1" id="KW-0812">Transmembrane</keyword>
<gene>
    <name evidence="3" type="ORF">FNB15_17105</name>
</gene>
<keyword evidence="1" id="KW-1133">Transmembrane helix</keyword>
<keyword evidence="4" id="KW-1185">Reference proteome</keyword>
<protein>
    <submittedName>
        <fullName evidence="3">Alpha/beta hydrolase</fullName>
    </submittedName>
</protein>
<dbReference type="RefSeq" id="WP_144257877.1">
    <property type="nucleotide sequence ID" value="NZ_CP041636.1"/>
</dbReference>
<name>A0A516H5D3_9PROT</name>
<dbReference type="KEGG" id="fer:FNB15_17105"/>
<accession>A0A516H5D3</accession>
<keyword evidence="1" id="KW-0472">Membrane</keyword>
<dbReference type="GO" id="GO:0016020">
    <property type="term" value="C:membrane"/>
    <property type="evidence" value="ECO:0007669"/>
    <property type="project" value="TreeGrafter"/>
</dbReference>
<dbReference type="EMBL" id="CP041636">
    <property type="protein sequence ID" value="QDO98880.1"/>
    <property type="molecule type" value="Genomic_DNA"/>
</dbReference>
<dbReference type="Gene3D" id="3.40.50.1820">
    <property type="entry name" value="alpha/beta hydrolase"/>
    <property type="match status" value="1"/>
</dbReference>
<dbReference type="AlphaFoldDB" id="A0A516H5D3"/>
<dbReference type="PANTHER" id="PTHR43798">
    <property type="entry name" value="MONOACYLGLYCEROL LIPASE"/>
    <property type="match status" value="1"/>
</dbReference>
<dbReference type="OrthoDB" id="9791366at2"/>
<evidence type="ECO:0000313" key="3">
    <source>
        <dbReference type="EMBL" id="QDO98880.1"/>
    </source>
</evidence>
<dbReference type="Pfam" id="PF12697">
    <property type="entry name" value="Abhydrolase_6"/>
    <property type="match status" value="1"/>
</dbReference>